<evidence type="ECO:0000256" key="5">
    <source>
        <dbReference type="ARBA" id="ARBA00023004"/>
    </source>
</evidence>
<dbReference type="InterPro" id="IPR036396">
    <property type="entry name" value="Cyt_P450_sf"/>
</dbReference>
<dbReference type="STRING" id="1442369.A0A0D2IS63"/>
<dbReference type="GO" id="GO:0004497">
    <property type="term" value="F:monooxygenase activity"/>
    <property type="evidence" value="ECO:0007669"/>
    <property type="project" value="UniProtKB-KW"/>
</dbReference>
<dbReference type="HOGENOM" id="CLU_022195_0_2_1"/>
<dbReference type="GO" id="GO:0020037">
    <property type="term" value="F:heme binding"/>
    <property type="evidence" value="ECO:0007669"/>
    <property type="project" value="InterPro"/>
</dbReference>
<evidence type="ECO:0000256" key="9">
    <source>
        <dbReference type="SAM" id="Phobius"/>
    </source>
</evidence>
<evidence type="ECO:0000313" key="11">
    <source>
        <dbReference type="Proteomes" id="UP000053617"/>
    </source>
</evidence>
<feature type="binding site" description="axial binding residue" evidence="7">
    <location>
        <position position="468"/>
    </location>
    <ligand>
        <name>heme</name>
        <dbReference type="ChEBI" id="CHEBI:30413"/>
    </ligand>
    <ligandPart>
        <name>Fe</name>
        <dbReference type="ChEBI" id="CHEBI:18248"/>
    </ligandPart>
</feature>
<feature type="transmembrane region" description="Helical" evidence="9">
    <location>
        <begin position="20"/>
        <end position="39"/>
    </location>
</feature>
<keyword evidence="9" id="KW-0812">Transmembrane</keyword>
<sequence>MTFIDHISSDLLGPWSLQSVAVAIAALGLLMYLWIFIDFQKYPDVPTLRLSSKPWIWGAREDAKLWVTDALSVLLTGYERYSSKGQNYLVTRPEGKLMVVAPRFIEEVRRAPETHVQNLPANNELTQLRYTLHPKMTYNQFHHDIPLRKSLTESLGPKLPDIVEEAKLTLNARSNSLVLTEWVSYKMYPLGFQIVTRTANRLLFGIELTRNAEFEQLSINYAGILFGGAEKIRSYPSFLKPLIMWYATDIHRTQREASKHLAPVIEKRIQEEDKYVAAGSHDEWKKRKPEDVIQWVLDVAPPEDRRVDHLVYRMLHINVGAIHTSSISFLETIYFLAIYPQYHQDLRDEIESVFKQEKAWTKQALTNLKRLDSFITEALRLCPFTALKLQRCTVQDWKMSDGTVIPKGVHFWCNYFAMSQDDAFWENAKTFDPWRMYRLRQQPGQENQHQWVMTTSTNLTFGHGKHACPGRFFAANEIKTLLALIIMNYDIRCRNLQGGLEAIVRGDWTNQSKDPIKYPVMDFRYREDDIPKDIRYLFTEI</sequence>
<protein>
    <submittedName>
        <fullName evidence="10">Rhinocladiella mackenziei CBS 650.93 unplaced genomic scaffold supercont1.2, whole genome shotgun sequence</fullName>
    </submittedName>
</protein>
<comment type="cofactor">
    <cofactor evidence="1 7">
        <name>heme</name>
        <dbReference type="ChEBI" id="CHEBI:30413"/>
    </cofactor>
</comment>
<evidence type="ECO:0000256" key="8">
    <source>
        <dbReference type="RuleBase" id="RU000461"/>
    </source>
</evidence>
<dbReference type="InterPro" id="IPR002401">
    <property type="entry name" value="Cyt_P450_E_grp-I"/>
</dbReference>
<dbReference type="RefSeq" id="XP_013275980.1">
    <property type="nucleotide sequence ID" value="XM_013420526.1"/>
</dbReference>
<dbReference type="Pfam" id="PF00067">
    <property type="entry name" value="p450"/>
    <property type="match status" value="1"/>
</dbReference>
<dbReference type="PROSITE" id="PS00086">
    <property type="entry name" value="CYTOCHROME_P450"/>
    <property type="match status" value="1"/>
</dbReference>
<dbReference type="Gene3D" id="1.10.630.10">
    <property type="entry name" value="Cytochrome P450"/>
    <property type="match status" value="1"/>
</dbReference>
<dbReference type="Proteomes" id="UP000053617">
    <property type="component" value="Unassembled WGS sequence"/>
</dbReference>
<evidence type="ECO:0000313" key="10">
    <source>
        <dbReference type="EMBL" id="KIX08844.1"/>
    </source>
</evidence>
<keyword evidence="4 8" id="KW-0560">Oxidoreductase</keyword>
<accession>A0A0D2IS63</accession>
<keyword evidence="7 8" id="KW-0349">Heme</keyword>
<dbReference type="EMBL" id="KN847476">
    <property type="protein sequence ID" value="KIX08844.1"/>
    <property type="molecule type" value="Genomic_DNA"/>
</dbReference>
<dbReference type="OrthoDB" id="1844152at2759"/>
<proteinExistence type="inferred from homology"/>
<organism evidence="10 11">
    <name type="scientific">Rhinocladiella mackenziei CBS 650.93</name>
    <dbReference type="NCBI Taxonomy" id="1442369"/>
    <lineage>
        <taxon>Eukaryota</taxon>
        <taxon>Fungi</taxon>
        <taxon>Dikarya</taxon>
        <taxon>Ascomycota</taxon>
        <taxon>Pezizomycotina</taxon>
        <taxon>Eurotiomycetes</taxon>
        <taxon>Chaetothyriomycetidae</taxon>
        <taxon>Chaetothyriales</taxon>
        <taxon>Herpotrichiellaceae</taxon>
        <taxon>Rhinocladiella</taxon>
    </lineage>
</organism>
<name>A0A0D2IS63_9EURO</name>
<dbReference type="VEuPathDB" id="FungiDB:Z518_03501"/>
<evidence type="ECO:0000256" key="2">
    <source>
        <dbReference type="ARBA" id="ARBA00010617"/>
    </source>
</evidence>
<evidence type="ECO:0000256" key="1">
    <source>
        <dbReference type="ARBA" id="ARBA00001971"/>
    </source>
</evidence>
<dbReference type="PANTHER" id="PTHR46206:SF6">
    <property type="entry name" value="CYTOCHROME P450 MONOOXYGENASE AN1598-RELATED"/>
    <property type="match status" value="1"/>
</dbReference>
<comment type="similarity">
    <text evidence="2 8">Belongs to the cytochrome P450 family.</text>
</comment>
<gene>
    <name evidence="10" type="ORF">Z518_03501</name>
</gene>
<dbReference type="InterPro" id="IPR001128">
    <property type="entry name" value="Cyt_P450"/>
</dbReference>
<dbReference type="GeneID" id="25291572"/>
<keyword evidence="9" id="KW-0472">Membrane</keyword>
<dbReference type="PRINTS" id="PR00463">
    <property type="entry name" value="EP450I"/>
</dbReference>
<keyword evidence="5 7" id="KW-0408">Iron</keyword>
<dbReference type="GO" id="GO:0005506">
    <property type="term" value="F:iron ion binding"/>
    <property type="evidence" value="ECO:0007669"/>
    <property type="project" value="InterPro"/>
</dbReference>
<evidence type="ECO:0000256" key="4">
    <source>
        <dbReference type="ARBA" id="ARBA00023002"/>
    </source>
</evidence>
<evidence type="ECO:0000256" key="6">
    <source>
        <dbReference type="ARBA" id="ARBA00023033"/>
    </source>
</evidence>
<dbReference type="InterPro" id="IPR017972">
    <property type="entry name" value="Cyt_P450_CS"/>
</dbReference>
<dbReference type="CDD" id="cd11041">
    <property type="entry name" value="CYP503A1-like"/>
    <property type="match status" value="1"/>
</dbReference>
<dbReference type="SUPFAM" id="SSF48264">
    <property type="entry name" value="Cytochrome P450"/>
    <property type="match status" value="1"/>
</dbReference>
<reference evidence="10 11" key="1">
    <citation type="submission" date="2015-01" db="EMBL/GenBank/DDBJ databases">
        <title>The Genome Sequence of Rhinocladiella mackenzie CBS 650.93.</title>
        <authorList>
            <consortium name="The Broad Institute Genomics Platform"/>
            <person name="Cuomo C."/>
            <person name="de Hoog S."/>
            <person name="Gorbushina A."/>
            <person name="Stielow B."/>
            <person name="Teixiera M."/>
            <person name="Abouelleil A."/>
            <person name="Chapman S.B."/>
            <person name="Priest M."/>
            <person name="Young S.K."/>
            <person name="Wortman J."/>
            <person name="Nusbaum C."/>
            <person name="Birren B."/>
        </authorList>
    </citation>
    <scope>NUCLEOTIDE SEQUENCE [LARGE SCALE GENOMIC DNA]</scope>
    <source>
        <strain evidence="10 11">CBS 650.93</strain>
    </source>
</reference>
<evidence type="ECO:0000256" key="7">
    <source>
        <dbReference type="PIRSR" id="PIRSR602401-1"/>
    </source>
</evidence>
<keyword evidence="6 8" id="KW-0503">Monooxygenase</keyword>
<keyword evidence="3 7" id="KW-0479">Metal-binding</keyword>
<dbReference type="GO" id="GO:0016705">
    <property type="term" value="F:oxidoreductase activity, acting on paired donors, with incorporation or reduction of molecular oxygen"/>
    <property type="evidence" value="ECO:0007669"/>
    <property type="project" value="InterPro"/>
</dbReference>
<keyword evidence="11" id="KW-1185">Reference proteome</keyword>
<dbReference type="AlphaFoldDB" id="A0A0D2IS63"/>
<evidence type="ECO:0000256" key="3">
    <source>
        <dbReference type="ARBA" id="ARBA00022723"/>
    </source>
</evidence>
<dbReference type="PANTHER" id="PTHR46206">
    <property type="entry name" value="CYTOCHROME P450"/>
    <property type="match status" value="1"/>
</dbReference>
<keyword evidence="9" id="KW-1133">Transmembrane helix</keyword>